<protein>
    <submittedName>
        <fullName evidence="1">Uncharacterized protein</fullName>
    </submittedName>
</protein>
<evidence type="ECO:0000313" key="1">
    <source>
        <dbReference type="EMBL" id="OGG40848.1"/>
    </source>
</evidence>
<gene>
    <name evidence="1" type="ORF">A2118_01620</name>
</gene>
<organism evidence="1 2">
    <name type="scientific">Candidatus Kaiserbacteria bacterium GWA2_50_9</name>
    <dbReference type="NCBI Taxonomy" id="1798474"/>
    <lineage>
        <taxon>Bacteria</taxon>
        <taxon>Candidatus Kaiseribacteriota</taxon>
    </lineage>
</organism>
<name>A0A1F6BVJ9_9BACT</name>
<dbReference type="Proteomes" id="UP000179014">
    <property type="component" value="Unassembled WGS sequence"/>
</dbReference>
<reference evidence="1 2" key="1">
    <citation type="journal article" date="2016" name="Nat. Commun.">
        <title>Thousands of microbial genomes shed light on interconnected biogeochemical processes in an aquifer system.</title>
        <authorList>
            <person name="Anantharaman K."/>
            <person name="Brown C.T."/>
            <person name="Hug L.A."/>
            <person name="Sharon I."/>
            <person name="Castelle C.J."/>
            <person name="Probst A.J."/>
            <person name="Thomas B.C."/>
            <person name="Singh A."/>
            <person name="Wilkins M.J."/>
            <person name="Karaoz U."/>
            <person name="Brodie E.L."/>
            <person name="Williams K.H."/>
            <person name="Hubbard S.S."/>
            <person name="Banfield J.F."/>
        </authorList>
    </citation>
    <scope>NUCLEOTIDE SEQUENCE [LARGE SCALE GENOMIC DNA]</scope>
</reference>
<dbReference type="STRING" id="1798474.A2118_01620"/>
<comment type="caution">
    <text evidence="1">The sequence shown here is derived from an EMBL/GenBank/DDBJ whole genome shotgun (WGS) entry which is preliminary data.</text>
</comment>
<proteinExistence type="predicted"/>
<evidence type="ECO:0000313" key="2">
    <source>
        <dbReference type="Proteomes" id="UP000179014"/>
    </source>
</evidence>
<sequence>MNKSLFVVLFAVLFGVAGGAVQAHDRYYRPVFWSIWYPQMYYPAPIIIPQPPVYIETRPAPQQYWYYCGSSRTYFPYVQTCPEGWMRVVPQAPSQ</sequence>
<dbReference type="AlphaFoldDB" id="A0A1F6BVJ9"/>
<accession>A0A1F6BVJ9</accession>
<dbReference type="EMBL" id="MFKN01000025">
    <property type="protein sequence ID" value="OGG40848.1"/>
    <property type="molecule type" value="Genomic_DNA"/>
</dbReference>